<dbReference type="Pfam" id="PF13416">
    <property type="entry name" value="SBP_bac_8"/>
    <property type="match status" value="1"/>
</dbReference>
<evidence type="ECO:0000313" key="2">
    <source>
        <dbReference type="EMBL" id="AIB15211.1"/>
    </source>
</evidence>
<gene>
    <name evidence="2" type="ORF">ABAZ39_25280</name>
</gene>
<evidence type="ECO:0000256" key="1">
    <source>
        <dbReference type="ARBA" id="ARBA00022729"/>
    </source>
</evidence>
<geneLocation type="plasmid" evidence="2 3">
    <name>AbAZ39_p2</name>
</geneLocation>
<evidence type="ECO:0000313" key="3">
    <source>
        <dbReference type="Proteomes" id="UP000027186"/>
    </source>
</evidence>
<dbReference type="InterPro" id="IPR006311">
    <property type="entry name" value="TAT_signal"/>
</dbReference>
<proteinExistence type="predicted"/>
<accession>A0A060DMR2</accession>
<dbReference type="InterPro" id="IPR006059">
    <property type="entry name" value="SBP"/>
</dbReference>
<reference evidence="2 3" key="1">
    <citation type="journal article" date="2014" name="Genome Announc.">
        <title>Complete Genome Sequence of the Model Rhizosphere Strain Azospirillum brasilense Az39, Successfully Applied in Agriculture.</title>
        <authorList>
            <person name="Rivera D."/>
            <person name="Revale S."/>
            <person name="Molina R."/>
            <person name="Gualpa J."/>
            <person name="Puente M."/>
            <person name="Maroniche G."/>
            <person name="Paris G."/>
            <person name="Baker D."/>
            <person name="Clavijo B."/>
            <person name="McLay K."/>
            <person name="Spaepen S."/>
            <person name="Perticari A."/>
            <person name="Vazquez M."/>
            <person name="Wisniewski-Dye F."/>
            <person name="Watkins C."/>
            <person name="Martinez-Abarca F."/>
            <person name="Vanderleyden J."/>
            <person name="Cassan F."/>
        </authorList>
    </citation>
    <scope>NUCLEOTIDE SEQUENCE [LARGE SCALE GENOMIC DNA]</scope>
    <source>
        <strain evidence="2 3">Az39</strain>
        <plasmid evidence="2">AbAZ39_p2</plasmid>
    </source>
</reference>
<dbReference type="PANTHER" id="PTHR30006:SF2">
    <property type="entry name" value="ABC TRANSPORTER SUBSTRATE-BINDING PROTEIN"/>
    <property type="match status" value="1"/>
</dbReference>
<dbReference type="KEGG" id="abq:ABAZ39_25280"/>
<dbReference type="Gene3D" id="3.40.190.10">
    <property type="entry name" value="Periplasmic binding protein-like II"/>
    <property type="match status" value="2"/>
</dbReference>
<organism evidence="2 3">
    <name type="scientific">Azospirillum argentinense</name>
    <dbReference type="NCBI Taxonomy" id="2970906"/>
    <lineage>
        <taxon>Bacteria</taxon>
        <taxon>Pseudomonadati</taxon>
        <taxon>Pseudomonadota</taxon>
        <taxon>Alphaproteobacteria</taxon>
        <taxon>Rhodospirillales</taxon>
        <taxon>Azospirillaceae</taxon>
        <taxon>Azospirillum</taxon>
    </lineage>
</organism>
<dbReference type="PANTHER" id="PTHR30006">
    <property type="entry name" value="THIAMINE-BINDING PERIPLASMIC PROTEIN-RELATED"/>
    <property type="match status" value="1"/>
</dbReference>
<dbReference type="AlphaFoldDB" id="A0A060DMR2"/>
<dbReference type="RefSeq" id="WP_040136589.1">
    <property type="nucleotide sequence ID" value="NZ_CP007795.1"/>
</dbReference>
<dbReference type="EMBL" id="CP007795">
    <property type="protein sequence ID" value="AIB15211.1"/>
    <property type="molecule type" value="Genomic_DNA"/>
</dbReference>
<keyword evidence="2" id="KW-0614">Plasmid</keyword>
<dbReference type="SUPFAM" id="SSF53850">
    <property type="entry name" value="Periplasmic binding protein-like II"/>
    <property type="match status" value="1"/>
</dbReference>
<dbReference type="PROSITE" id="PS51318">
    <property type="entry name" value="TAT"/>
    <property type="match status" value="1"/>
</dbReference>
<dbReference type="Proteomes" id="UP000027186">
    <property type="component" value="Plasmid AbAZ39_p2"/>
</dbReference>
<name>A0A060DMR2_9PROT</name>
<protein>
    <submittedName>
        <fullName evidence="2">ABC transporter substrate-binding protein</fullName>
    </submittedName>
</protein>
<sequence length="351" mass="38317">MMEFSRRRLLQTGGLVGTALVTGGLAGTAFSRIAAAADDPLYAAAKKEGALTLYWGSYEQQTMEAIRDAFKAKYPGIEVNLLRQASQTVYTRLRMELQSGVHECDSLGTTNMLHYTELKKIGALAPFEPVDGVHIPDAFRTLDPDKMFHVGAISLTSINYAPGKVQTPPASWQALLEDQWQGKITTGSPAFSGDVANWVVAIRRKYGDDFLRAFGKQKPKVGQSNVDTVTDILAGERVVGSGAPFSYTLTQKAAGNPIDVVAPSDDAILNLGVTGILAKAPHPNAARLFTNFLYSTEVSMILQKNYWPTLRKDVPWAEGRSLDQLKWTRNTGDDLGPEVAEGIAKWKELVR</sequence>
<keyword evidence="1" id="KW-0732">Signal</keyword>